<keyword evidence="2" id="KW-1185">Reference proteome</keyword>
<proteinExistence type="predicted"/>
<dbReference type="Proteomes" id="UP000299102">
    <property type="component" value="Unassembled WGS sequence"/>
</dbReference>
<gene>
    <name evidence="1" type="ORF">EVAR_72768_1</name>
</gene>
<dbReference type="EMBL" id="BGZK01005070">
    <property type="protein sequence ID" value="GBP12365.1"/>
    <property type="molecule type" value="Genomic_DNA"/>
</dbReference>
<accession>A0A4C1TE27</accession>
<sequence length="124" mass="13862">MVGFGVYATTKPFFNPGFYFSASAPKWKVITASIMLKEVRCKGKIIIKYPAKRQTLSTHWKTLRPFGHKEKLLKAVKANVDLALRHHLKYLPLSNSAVDVLKAESHTIVSGLIDVLLGNKLAKN</sequence>
<name>A0A4C1TE27_EUMVA</name>
<dbReference type="AlphaFoldDB" id="A0A4C1TE27"/>
<reference evidence="1 2" key="1">
    <citation type="journal article" date="2019" name="Commun. Biol.">
        <title>The bagworm genome reveals a unique fibroin gene that provides high tensile strength.</title>
        <authorList>
            <person name="Kono N."/>
            <person name="Nakamura H."/>
            <person name="Ohtoshi R."/>
            <person name="Tomita M."/>
            <person name="Numata K."/>
            <person name="Arakawa K."/>
        </authorList>
    </citation>
    <scope>NUCLEOTIDE SEQUENCE [LARGE SCALE GENOMIC DNA]</scope>
</reference>
<protein>
    <submittedName>
        <fullName evidence="1">Uncharacterized protein</fullName>
    </submittedName>
</protein>
<evidence type="ECO:0000313" key="1">
    <source>
        <dbReference type="EMBL" id="GBP12365.1"/>
    </source>
</evidence>
<comment type="caution">
    <text evidence="1">The sequence shown here is derived from an EMBL/GenBank/DDBJ whole genome shotgun (WGS) entry which is preliminary data.</text>
</comment>
<evidence type="ECO:0000313" key="2">
    <source>
        <dbReference type="Proteomes" id="UP000299102"/>
    </source>
</evidence>
<organism evidence="1 2">
    <name type="scientific">Eumeta variegata</name>
    <name type="common">Bagworm moth</name>
    <name type="synonym">Eumeta japonica</name>
    <dbReference type="NCBI Taxonomy" id="151549"/>
    <lineage>
        <taxon>Eukaryota</taxon>
        <taxon>Metazoa</taxon>
        <taxon>Ecdysozoa</taxon>
        <taxon>Arthropoda</taxon>
        <taxon>Hexapoda</taxon>
        <taxon>Insecta</taxon>
        <taxon>Pterygota</taxon>
        <taxon>Neoptera</taxon>
        <taxon>Endopterygota</taxon>
        <taxon>Lepidoptera</taxon>
        <taxon>Glossata</taxon>
        <taxon>Ditrysia</taxon>
        <taxon>Tineoidea</taxon>
        <taxon>Psychidae</taxon>
        <taxon>Oiketicinae</taxon>
        <taxon>Eumeta</taxon>
    </lineage>
</organism>